<feature type="transmembrane region" description="Helical" evidence="1">
    <location>
        <begin position="107"/>
        <end position="128"/>
    </location>
</feature>
<reference evidence="2 3" key="1">
    <citation type="submission" date="2024-08" db="EMBL/GenBank/DDBJ databases">
        <authorList>
            <person name="Lu H."/>
        </authorList>
    </citation>
    <scope>NUCLEOTIDE SEQUENCE [LARGE SCALE GENOMIC DNA]</scope>
    <source>
        <strain evidence="2 3">BYS78W</strain>
    </source>
</reference>
<keyword evidence="3" id="KW-1185">Reference proteome</keyword>
<organism evidence="2 3">
    <name type="scientific">Pelomonas candidula</name>
    <dbReference type="NCBI Taxonomy" id="3299025"/>
    <lineage>
        <taxon>Bacteria</taxon>
        <taxon>Pseudomonadati</taxon>
        <taxon>Pseudomonadota</taxon>
        <taxon>Betaproteobacteria</taxon>
        <taxon>Burkholderiales</taxon>
        <taxon>Sphaerotilaceae</taxon>
        <taxon>Roseateles</taxon>
    </lineage>
</organism>
<evidence type="ECO:0000313" key="3">
    <source>
        <dbReference type="Proteomes" id="UP001606134"/>
    </source>
</evidence>
<feature type="transmembrane region" description="Helical" evidence="1">
    <location>
        <begin position="28"/>
        <end position="46"/>
    </location>
</feature>
<keyword evidence="1" id="KW-0472">Membrane</keyword>
<feature type="transmembrane region" description="Helical" evidence="1">
    <location>
        <begin position="134"/>
        <end position="153"/>
    </location>
</feature>
<dbReference type="Proteomes" id="UP001606134">
    <property type="component" value="Unassembled WGS sequence"/>
</dbReference>
<dbReference type="RefSeq" id="WP_394416615.1">
    <property type="nucleotide sequence ID" value="NZ_JBIGIC010000017.1"/>
</dbReference>
<feature type="transmembrane region" description="Helical" evidence="1">
    <location>
        <begin position="66"/>
        <end position="86"/>
    </location>
</feature>
<dbReference type="EMBL" id="JBIGIC010000017">
    <property type="protein sequence ID" value="MFG6489976.1"/>
    <property type="molecule type" value="Genomic_DNA"/>
</dbReference>
<comment type="caution">
    <text evidence="2">The sequence shown here is derived from an EMBL/GenBank/DDBJ whole genome shotgun (WGS) entry which is preliminary data.</text>
</comment>
<protein>
    <submittedName>
        <fullName evidence="2">DUF4405 domain-containing protein</fullName>
    </submittedName>
</protein>
<accession>A0ABW7HJV0</accession>
<name>A0ABW7HJV0_9BURK</name>
<keyword evidence="1" id="KW-1133">Transmembrane helix</keyword>
<evidence type="ECO:0000313" key="2">
    <source>
        <dbReference type="EMBL" id="MFG6489976.1"/>
    </source>
</evidence>
<keyword evidence="1" id="KW-0812">Transmembrane</keyword>
<gene>
    <name evidence="2" type="ORF">ACG04R_25090</name>
</gene>
<evidence type="ECO:0000256" key="1">
    <source>
        <dbReference type="SAM" id="Phobius"/>
    </source>
</evidence>
<sequence length="166" mass="18041">MTRQHHPRAHPHPAHPPRHRLPRWQRRVLYGSGVPLLLTGLVWLAVHYSVGAGAGELPHPLEAWCLRLHGLAAMGALFVLGALAAAHMPQGWRLSRRWQLLRQQRTGVALCGLAALLVLSGYLLYYFAPEDLRPALGGLHAAAGVAMAALVLWHRRGSDPAGIAAS</sequence>
<proteinExistence type="predicted"/>